<proteinExistence type="predicted"/>
<evidence type="ECO:0000313" key="2">
    <source>
        <dbReference type="Proteomes" id="UP000013966"/>
    </source>
</evidence>
<organism evidence="1 2">
    <name type="scientific">Caballeronia insecticola</name>
    <dbReference type="NCBI Taxonomy" id="758793"/>
    <lineage>
        <taxon>Bacteria</taxon>
        <taxon>Pseudomonadati</taxon>
        <taxon>Pseudomonadota</taxon>
        <taxon>Betaproteobacteria</taxon>
        <taxon>Burkholderiales</taxon>
        <taxon>Burkholderiaceae</taxon>
        <taxon>Caballeronia</taxon>
    </lineage>
</organism>
<dbReference type="HOGENOM" id="CLU_3325512_0_0_4"/>
<reference evidence="1 2" key="2">
    <citation type="journal article" date="2018" name="Int. J. Syst. Evol. Microbiol.">
        <title>Burkholderia insecticola sp. nov., a gut symbiotic bacterium of the bean bug Riptortus pedestris.</title>
        <authorList>
            <person name="Takeshita K."/>
            <person name="Tamaki H."/>
            <person name="Ohbayashi T."/>
            <person name="Meng X.-Y."/>
            <person name="Sone T."/>
            <person name="Mitani Y."/>
            <person name="Peeters C."/>
            <person name="Kikuchi Y."/>
            <person name="Vandamme P."/>
        </authorList>
    </citation>
    <scope>NUCLEOTIDE SEQUENCE [LARGE SCALE GENOMIC DNA]</scope>
    <source>
        <strain evidence="1">RPE64</strain>
    </source>
</reference>
<accession>R4WKU2</accession>
<name>R4WKU2_9BURK</name>
<dbReference type="Proteomes" id="UP000013966">
    <property type="component" value="Chromosome 2"/>
</dbReference>
<sequence length="38" mass="4229">MGHARSFFLGVTVPCVRAWGRGRLRGKNGKTLVTWLVT</sequence>
<dbReference type="PATRIC" id="fig|758793.3.peg.3323"/>
<dbReference type="AlphaFoldDB" id="R4WKU2"/>
<dbReference type="EMBL" id="AP013059">
    <property type="protein sequence ID" value="BAN25074.1"/>
    <property type="molecule type" value="Genomic_DNA"/>
</dbReference>
<dbReference type="KEGG" id="buo:BRPE64_BCDS04130"/>
<protein>
    <submittedName>
        <fullName evidence="1">Uncharacterized protein</fullName>
    </submittedName>
</protein>
<reference evidence="1 2" key="1">
    <citation type="journal article" date="2013" name="Genome Announc.">
        <title>Complete Genome Sequence of Burkholderia sp. Strain RPE64, Bacterial Symbiont of the Bean Bug Riptortus pedestris.</title>
        <authorList>
            <person name="Shibata T.F."/>
            <person name="Maeda T."/>
            <person name="Nikoh N."/>
            <person name="Yamaguchi K."/>
            <person name="Oshima K."/>
            <person name="Hattori M."/>
            <person name="Nishiyama T."/>
            <person name="Hasebe M."/>
            <person name="Fukatsu T."/>
            <person name="Kikuchi Y."/>
            <person name="Shigenobu S."/>
        </authorList>
    </citation>
    <scope>NUCLEOTIDE SEQUENCE [LARGE SCALE GENOMIC DNA]</scope>
</reference>
<keyword evidence="2" id="KW-1185">Reference proteome</keyword>
<gene>
    <name evidence="1" type="ORF">BRPE64_BCDS04130</name>
</gene>
<evidence type="ECO:0000313" key="1">
    <source>
        <dbReference type="EMBL" id="BAN25074.1"/>
    </source>
</evidence>